<evidence type="ECO:0000256" key="3">
    <source>
        <dbReference type="ARBA" id="ARBA00022989"/>
    </source>
</evidence>
<feature type="transmembrane region" description="Helical" evidence="5">
    <location>
        <begin position="146"/>
        <end position="165"/>
    </location>
</feature>
<evidence type="ECO:0000313" key="7">
    <source>
        <dbReference type="Proteomes" id="UP000235672"/>
    </source>
</evidence>
<name>A0A2J6QAP9_9HELO</name>
<dbReference type="Gene3D" id="1.20.1250.20">
    <property type="entry name" value="MFS general substrate transporter like domains"/>
    <property type="match status" value="1"/>
</dbReference>
<feature type="transmembrane region" description="Helical" evidence="5">
    <location>
        <begin position="401"/>
        <end position="421"/>
    </location>
</feature>
<dbReference type="GO" id="GO:0016020">
    <property type="term" value="C:membrane"/>
    <property type="evidence" value="ECO:0007669"/>
    <property type="project" value="UniProtKB-SubCell"/>
</dbReference>
<organism evidence="6 7">
    <name type="scientific">Hyaloscypha hepaticicola</name>
    <dbReference type="NCBI Taxonomy" id="2082293"/>
    <lineage>
        <taxon>Eukaryota</taxon>
        <taxon>Fungi</taxon>
        <taxon>Dikarya</taxon>
        <taxon>Ascomycota</taxon>
        <taxon>Pezizomycotina</taxon>
        <taxon>Leotiomycetes</taxon>
        <taxon>Helotiales</taxon>
        <taxon>Hyaloscyphaceae</taxon>
        <taxon>Hyaloscypha</taxon>
    </lineage>
</organism>
<dbReference type="OrthoDB" id="196103at2759"/>
<dbReference type="InterPro" id="IPR010291">
    <property type="entry name" value="Ion_channel_UNC-93"/>
</dbReference>
<feature type="transmembrane region" description="Helical" evidence="5">
    <location>
        <begin position="122"/>
        <end position="140"/>
    </location>
</feature>
<evidence type="ECO:0000313" key="6">
    <source>
        <dbReference type="EMBL" id="PMD23353.1"/>
    </source>
</evidence>
<keyword evidence="3 5" id="KW-1133">Transmembrane helix</keyword>
<dbReference type="EMBL" id="KZ613475">
    <property type="protein sequence ID" value="PMD23353.1"/>
    <property type="molecule type" value="Genomic_DNA"/>
</dbReference>
<dbReference type="InterPro" id="IPR036259">
    <property type="entry name" value="MFS_trans_sf"/>
</dbReference>
<keyword evidence="4 5" id="KW-0472">Membrane</keyword>
<feature type="transmembrane region" description="Helical" evidence="5">
    <location>
        <begin position="464"/>
        <end position="483"/>
    </location>
</feature>
<dbReference type="PANTHER" id="PTHR23294:SF59">
    <property type="entry name" value="UNC93-LIKE PROTEIN C922.05C"/>
    <property type="match status" value="1"/>
</dbReference>
<feature type="transmembrane region" description="Helical" evidence="5">
    <location>
        <begin position="220"/>
        <end position="241"/>
    </location>
</feature>
<feature type="transmembrane region" description="Helical" evidence="5">
    <location>
        <begin position="99"/>
        <end position="115"/>
    </location>
</feature>
<dbReference type="InterPro" id="IPR051617">
    <property type="entry name" value="UNC-93-like_regulator"/>
</dbReference>
<dbReference type="Proteomes" id="UP000235672">
    <property type="component" value="Unassembled WGS sequence"/>
</dbReference>
<accession>A0A2J6QAP9</accession>
<sequence length="518" mass="57434">MAEKAEETGHVPVETTAPVFDSSAIGHGEDNLPLEDMLPGGWKYKVLNSRFGIYYASPKFQLTMVALVCFLCPGMFNALSGMGGGGKQNPTLADNMNTALYSTFAVFGFFGGTFVNKLGVKATLSFGGIGYCIYTISLLVSEHAYVPGFNIFAGALLGVCAGLLWTAQGTIMISYPHESSKGRYFAWFWAIFNMGAVIGSLIPLAQNIHQKKAGNVNDGTYIGFIVLMFCGACLALMLCNAKDVIRPDNTKIVLMKNPTWQTEIFGLWETLRYEPFVICLFPMFWCSNWFYTYQQNAVNAARFDVRTRALNSLLYYAAQIIGALLLGYALDLERFRRSVRAKSCLAMLYVTTMVIWGGGYAWQNYTRFETDRSLDEVTGLPVNPNALPALDWNSSGYVGPMFLYFFYGLYDSLWQASVYWFMGALSNSGRRSANYVGFYKGIQSAGAAVMWNRDANNMSYKAEFVSNWIMLSIALVCATPVILMKIRDTVVLEEDLKGTDETAQDVILDFNAKHAGDA</sequence>
<keyword evidence="7" id="KW-1185">Reference proteome</keyword>
<feature type="transmembrane region" description="Helical" evidence="5">
    <location>
        <begin position="186"/>
        <end position="208"/>
    </location>
</feature>
<evidence type="ECO:0000256" key="5">
    <source>
        <dbReference type="SAM" id="Phobius"/>
    </source>
</evidence>
<feature type="transmembrane region" description="Helical" evidence="5">
    <location>
        <begin position="344"/>
        <end position="362"/>
    </location>
</feature>
<reference evidence="6 7" key="1">
    <citation type="submission" date="2016-05" db="EMBL/GenBank/DDBJ databases">
        <title>A degradative enzymes factory behind the ericoid mycorrhizal symbiosis.</title>
        <authorList>
            <consortium name="DOE Joint Genome Institute"/>
            <person name="Martino E."/>
            <person name="Morin E."/>
            <person name="Grelet G."/>
            <person name="Kuo A."/>
            <person name="Kohler A."/>
            <person name="Daghino S."/>
            <person name="Barry K."/>
            <person name="Choi C."/>
            <person name="Cichocki N."/>
            <person name="Clum A."/>
            <person name="Copeland A."/>
            <person name="Hainaut M."/>
            <person name="Haridas S."/>
            <person name="Labutti K."/>
            <person name="Lindquist E."/>
            <person name="Lipzen A."/>
            <person name="Khouja H.-R."/>
            <person name="Murat C."/>
            <person name="Ohm R."/>
            <person name="Olson A."/>
            <person name="Spatafora J."/>
            <person name="Veneault-Fourrey C."/>
            <person name="Henrissat B."/>
            <person name="Grigoriev I."/>
            <person name="Martin F."/>
            <person name="Perotto S."/>
        </authorList>
    </citation>
    <scope>NUCLEOTIDE SEQUENCE [LARGE SCALE GENOMIC DNA]</scope>
    <source>
        <strain evidence="6 7">UAMH 7357</strain>
    </source>
</reference>
<evidence type="ECO:0000256" key="4">
    <source>
        <dbReference type="ARBA" id="ARBA00023136"/>
    </source>
</evidence>
<feature type="transmembrane region" description="Helical" evidence="5">
    <location>
        <begin position="275"/>
        <end position="293"/>
    </location>
</feature>
<feature type="transmembrane region" description="Helical" evidence="5">
    <location>
        <begin position="60"/>
        <end position="79"/>
    </location>
</feature>
<gene>
    <name evidence="6" type="ORF">NA56DRAFT_644243</name>
</gene>
<dbReference type="PANTHER" id="PTHR23294">
    <property type="entry name" value="ET TRANSLATION PRODUCT-RELATED"/>
    <property type="match status" value="1"/>
</dbReference>
<feature type="transmembrane region" description="Helical" evidence="5">
    <location>
        <begin position="313"/>
        <end position="332"/>
    </location>
</feature>
<evidence type="ECO:0000256" key="2">
    <source>
        <dbReference type="ARBA" id="ARBA00022692"/>
    </source>
</evidence>
<dbReference type="AlphaFoldDB" id="A0A2J6QAP9"/>
<dbReference type="STRING" id="1745343.A0A2J6QAP9"/>
<dbReference type="SUPFAM" id="SSF103473">
    <property type="entry name" value="MFS general substrate transporter"/>
    <property type="match status" value="1"/>
</dbReference>
<evidence type="ECO:0000256" key="1">
    <source>
        <dbReference type="ARBA" id="ARBA00004141"/>
    </source>
</evidence>
<keyword evidence="2 5" id="KW-0812">Transmembrane</keyword>
<comment type="subcellular location">
    <subcellularLocation>
        <location evidence="1">Membrane</location>
        <topology evidence="1">Multi-pass membrane protein</topology>
    </subcellularLocation>
</comment>
<protein>
    <submittedName>
        <fullName evidence="6">MFS general substrate transporter</fullName>
    </submittedName>
</protein>
<dbReference type="Pfam" id="PF05978">
    <property type="entry name" value="UNC-93"/>
    <property type="match status" value="1"/>
</dbReference>
<proteinExistence type="predicted"/>